<evidence type="ECO:0000313" key="2">
    <source>
        <dbReference type="EMBL" id="MEI7064301.1"/>
    </source>
</evidence>
<dbReference type="InterPro" id="IPR031893">
    <property type="entry name" value="Phage_tail_APC"/>
</dbReference>
<accession>A0ABU8JLH1</accession>
<evidence type="ECO:0000259" key="1">
    <source>
        <dbReference type="Pfam" id="PF16778"/>
    </source>
</evidence>
<dbReference type="Proteomes" id="UP001359469">
    <property type="component" value="Unassembled WGS sequence"/>
</dbReference>
<protein>
    <submittedName>
        <fullName evidence="2">Tail fiber assembly protein</fullName>
    </submittedName>
</protein>
<dbReference type="EMBL" id="JBBBOO010000007">
    <property type="protein sequence ID" value="MEI7064301.1"/>
    <property type="molecule type" value="Genomic_DNA"/>
</dbReference>
<evidence type="ECO:0000313" key="3">
    <source>
        <dbReference type="Proteomes" id="UP001359469"/>
    </source>
</evidence>
<sequence length="125" mass="14341">MFYSKSTSGFYSDEINGVNIPDDAIEISDDYYQYLLDQQVRGNVIIFDESTKKTIAVTPVPLSDTQLAEDARRQRDNLLTASDWTQVPDAPVDQQAWRTYREILRQVPEQAGFPLNIAWPSQPER</sequence>
<comment type="caution">
    <text evidence="2">The sequence shown here is derived from an EMBL/GenBank/DDBJ whole genome shotgun (WGS) entry which is preliminary data.</text>
</comment>
<dbReference type="Pfam" id="PF16778">
    <property type="entry name" value="Phage_tail_APC"/>
    <property type="match status" value="1"/>
</dbReference>
<dbReference type="RefSeq" id="WP_336729671.1">
    <property type="nucleotide sequence ID" value="NZ_JBBBOO010000007.1"/>
</dbReference>
<feature type="domain" description="Phage tail assembly chaperone-like" evidence="1">
    <location>
        <begin position="69"/>
        <end position="124"/>
    </location>
</feature>
<proteinExistence type="predicted"/>
<organism evidence="2 3">
    <name type="scientific">Dickeya chrysanthemi</name>
    <name type="common">Pectobacterium chrysanthemi</name>
    <name type="synonym">Erwinia chrysanthemi</name>
    <dbReference type="NCBI Taxonomy" id="556"/>
    <lineage>
        <taxon>Bacteria</taxon>
        <taxon>Pseudomonadati</taxon>
        <taxon>Pseudomonadota</taxon>
        <taxon>Gammaproteobacteria</taxon>
        <taxon>Enterobacterales</taxon>
        <taxon>Pectobacteriaceae</taxon>
        <taxon>Dickeya</taxon>
    </lineage>
</organism>
<name>A0ABU8JLH1_DICCH</name>
<dbReference type="Gene3D" id="6.10.140.1310">
    <property type="match status" value="1"/>
</dbReference>
<keyword evidence="3" id="KW-1185">Reference proteome</keyword>
<reference evidence="2 3" key="1">
    <citation type="submission" date="2024-03" db="EMBL/GenBank/DDBJ databases">
        <title>Analysis of soft rot Pectobacteriaceae population diversity in US potato growing regions between 2016 and 2022.</title>
        <authorList>
            <person name="Ma X."/>
            <person name="Zhang X."/>
            <person name="Stodghill P."/>
            <person name="Rioux R."/>
            <person name="Babler B."/>
            <person name="Shrestha S."/>
            <person name="Babler B."/>
            <person name="Rivedal H."/>
            <person name="Frost K."/>
            <person name="Hao J."/>
            <person name="Secor G."/>
            <person name="Swingle B."/>
        </authorList>
    </citation>
    <scope>NUCLEOTIDE SEQUENCE [LARGE SCALE GENOMIC DNA]</scope>
    <source>
        <strain evidence="2 3">SR64</strain>
    </source>
</reference>
<gene>
    <name evidence="2" type="ORF">WCU84_11595</name>
</gene>